<evidence type="ECO:0000313" key="1">
    <source>
        <dbReference type="EMBL" id="EFX03434.1"/>
    </source>
</evidence>
<dbReference type="Proteomes" id="UP000007796">
    <property type="component" value="Unassembled WGS sequence"/>
</dbReference>
<protein>
    <submittedName>
        <fullName evidence="1">Uncharacterized protein</fullName>
    </submittedName>
</protein>
<keyword evidence="2" id="KW-1185">Reference proteome</keyword>
<proteinExistence type="predicted"/>
<gene>
    <name evidence="1" type="ORF">CMQ_362</name>
</gene>
<dbReference type="AlphaFoldDB" id="F0XCN1"/>
<dbReference type="EMBL" id="GL629765">
    <property type="protein sequence ID" value="EFX03434.1"/>
    <property type="molecule type" value="Genomic_DNA"/>
</dbReference>
<name>F0XCN1_GROCL</name>
<dbReference type="HOGENOM" id="CLU_2454940_0_0_1"/>
<sequence>MNEAFLAPPLISLSTKYELLAKTPPIAATATKATKATKATNATNATLQSLHVTLLCPAKPHTHSQSAAVTASRWPDYYRNYKGGTVLRS</sequence>
<reference evidence="1 2" key="1">
    <citation type="journal article" date="2011" name="Proc. Natl. Acad. Sci. U.S.A.">
        <title>Genome and transcriptome analyses of the mountain pine beetle-fungal symbiont Grosmannia clavigera, a lodgepole pine pathogen.</title>
        <authorList>
            <person name="DiGuistini S."/>
            <person name="Wang Y."/>
            <person name="Liao N.Y."/>
            <person name="Taylor G."/>
            <person name="Tanguay P."/>
            <person name="Feau N."/>
            <person name="Henrissat B."/>
            <person name="Chan S.K."/>
            <person name="Hesse-Orce U."/>
            <person name="Alamouti S.M."/>
            <person name="Tsui C.K.M."/>
            <person name="Docking R.T."/>
            <person name="Levasseur A."/>
            <person name="Haridas S."/>
            <person name="Robertson G."/>
            <person name="Birol I."/>
            <person name="Holt R.A."/>
            <person name="Marra M.A."/>
            <person name="Hamelin R.C."/>
            <person name="Hirst M."/>
            <person name="Jones S.J.M."/>
            <person name="Bohlmann J."/>
            <person name="Breuil C."/>
        </authorList>
    </citation>
    <scope>NUCLEOTIDE SEQUENCE [LARGE SCALE GENOMIC DNA]</scope>
    <source>
        <strain evidence="2">kw1407 / UAMH 11150</strain>
    </source>
</reference>
<evidence type="ECO:0000313" key="2">
    <source>
        <dbReference type="Proteomes" id="UP000007796"/>
    </source>
</evidence>
<dbReference type="RefSeq" id="XP_014172916.1">
    <property type="nucleotide sequence ID" value="XM_014317441.1"/>
</dbReference>
<dbReference type="InParanoid" id="F0XCN1"/>
<organism evidence="2">
    <name type="scientific">Grosmannia clavigera (strain kw1407 / UAMH 11150)</name>
    <name type="common">Blue stain fungus</name>
    <name type="synonym">Graphiocladiella clavigera</name>
    <dbReference type="NCBI Taxonomy" id="655863"/>
    <lineage>
        <taxon>Eukaryota</taxon>
        <taxon>Fungi</taxon>
        <taxon>Dikarya</taxon>
        <taxon>Ascomycota</taxon>
        <taxon>Pezizomycotina</taxon>
        <taxon>Sordariomycetes</taxon>
        <taxon>Sordariomycetidae</taxon>
        <taxon>Ophiostomatales</taxon>
        <taxon>Ophiostomataceae</taxon>
        <taxon>Leptographium</taxon>
    </lineage>
</organism>
<accession>F0XCN1</accession>
<dbReference type="GeneID" id="25976740"/>